<protein>
    <submittedName>
        <fullName evidence="2">Uncharacterized protein</fullName>
    </submittedName>
</protein>
<reference evidence="2 3" key="1">
    <citation type="submission" date="2023-01" db="EMBL/GenBank/DDBJ databases">
        <authorList>
            <person name="Whitehead M."/>
        </authorList>
    </citation>
    <scope>NUCLEOTIDE SEQUENCE [LARGE SCALE GENOMIC DNA]</scope>
</reference>
<name>A0AAV0WGV3_9HEMI</name>
<evidence type="ECO:0000313" key="3">
    <source>
        <dbReference type="Proteomes" id="UP001160148"/>
    </source>
</evidence>
<sequence length="757" mass="83760">MNMEKKNQENQSLMVTSLPKNISNAFTDYSSIPSKSVTKGSALDAITTPPPLVNLTLVAPPMQSLTAVIKTTIETPLATEEAHLTTITKPILETPINEALVKANEDVKLTVATGKPKVLKFKQKRQHTLLDEHLSVPRTKKRIVNQLTVTTDCIRHTMSEHKPTVPVHEPTIPGIKPTTPVNKLTIPIHKPSVQVVKTTTPVNEPTIPIHKPLYNKSQVFSPVLRPIFSSKWPVPKKQPFENLKVPVDKPTIADHKCLYKKSIVFLPVLKPYFNSTRSIPKKHKKIPESISPIRKPTKLQTNQSHRNTLDSQSTSPPTEFSELSHQRDGPSILSSTTSDMNQVIENIKVKIDKPVIPVEKPMSPANKPTITNYTPLDNKSPVGPTVLSTFFSSKCTKLKENGNPLESVSPIKKPTQLQTNQSHQNTFDSQSTPPRTEFPELRRQRAGPTTLSSTTPYIIQLFEKLKSPYPNGMTFINHLLNLETCRNLGTLTVEKNKTTYRQRTSYTETTPPHSIHILPAQEEYQTVSSTDDDDNDLTNCDYLSDQCVPSDENSSDSHFIPIKKTFKSCNIPKQKSNLPKSFGNKLSQYYDNGDSKKQVIDLQENSSITFYPDITTAATTSTITMPITTTEASMDIVSATSPAFTTIAEAIIDSEVPATVEMSPVATNTSVLTTAVANSTTSITDSTTATNNTEVLGITDTVTINYDKSEITSTINENTTVADAAAVEESATLYNTNAFYDYKCGLYHNKCSSFRSH</sequence>
<evidence type="ECO:0000256" key="1">
    <source>
        <dbReference type="SAM" id="MobiDB-lite"/>
    </source>
</evidence>
<feature type="compositionally biased region" description="Polar residues" evidence="1">
    <location>
        <begin position="415"/>
        <end position="434"/>
    </location>
</feature>
<keyword evidence="3" id="KW-1185">Reference proteome</keyword>
<feature type="compositionally biased region" description="Polar residues" evidence="1">
    <location>
        <begin position="298"/>
        <end position="321"/>
    </location>
</feature>
<feature type="region of interest" description="Disordered" evidence="1">
    <location>
        <begin position="280"/>
        <end position="339"/>
    </location>
</feature>
<dbReference type="Proteomes" id="UP001160148">
    <property type="component" value="Unassembled WGS sequence"/>
</dbReference>
<organism evidence="2 3">
    <name type="scientific">Macrosiphum euphorbiae</name>
    <name type="common">potato aphid</name>
    <dbReference type="NCBI Taxonomy" id="13131"/>
    <lineage>
        <taxon>Eukaryota</taxon>
        <taxon>Metazoa</taxon>
        <taxon>Ecdysozoa</taxon>
        <taxon>Arthropoda</taxon>
        <taxon>Hexapoda</taxon>
        <taxon>Insecta</taxon>
        <taxon>Pterygota</taxon>
        <taxon>Neoptera</taxon>
        <taxon>Paraneoptera</taxon>
        <taxon>Hemiptera</taxon>
        <taxon>Sternorrhyncha</taxon>
        <taxon>Aphidomorpha</taxon>
        <taxon>Aphidoidea</taxon>
        <taxon>Aphididae</taxon>
        <taxon>Macrosiphini</taxon>
        <taxon>Macrosiphum</taxon>
    </lineage>
</organism>
<proteinExistence type="predicted"/>
<accession>A0AAV0WGV3</accession>
<dbReference type="AlphaFoldDB" id="A0AAV0WGV3"/>
<dbReference type="EMBL" id="CARXXK010000002">
    <property type="protein sequence ID" value="CAI6355081.1"/>
    <property type="molecule type" value="Genomic_DNA"/>
</dbReference>
<comment type="caution">
    <text evidence="2">The sequence shown here is derived from an EMBL/GenBank/DDBJ whole genome shotgun (WGS) entry which is preliminary data.</text>
</comment>
<feature type="region of interest" description="Disordered" evidence="1">
    <location>
        <begin position="415"/>
        <end position="450"/>
    </location>
</feature>
<gene>
    <name evidence="2" type="ORF">MEUPH1_LOCUS10976</name>
</gene>
<evidence type="ECO:0000313" key="2">
    <source>
        <dbReference type="EMBL" id="CAI6355081.1"/>
    </source>
</evidence>